<evidence type="ECO:0000259" key="11">
    <source>
        <dbReference type="Pfam" id="PF01266"/>
    </source>
</evidence>
<reference evidence="12 13" key="1">
    <citation type="submission" date="2016-12" db="EMBL/GenBank/DDBJ databases">
        <authorList>
            <person name="Song W.-J."/>
            <person name="Kurnit D.M."/>
        </authorList>
    </citation>
    <scope>NUCLEOTIDE SEQUENCE [LARGE SCALE GENOMIC DNA]</scope>
    <source>
        <strain evidence="12 13">IMCC3135</strain>
    </source>
</reference>
<keyword evidence="13" id="KW-1185">Reference proteome</keyword>
<accession>A0A2Z2P5I8</accession>
<dbReference type="InterPro" id="IPR036188">
    <property type="entry name" value="FAD/NAD-bd_sf"/>
</dbReference>
<proteinExistence type="predicted"/>
<dbReference type="NCBIfam" id="TIGR03197">
    <property type="entry name" value="MnmC_Cterm"/>
    <property type="match status" value="1"/>
</dbReference>
<dbReference type="InterPro" id="IPR006076">
    <property type="entry name" value="FAD-dep_OxRdtase"/>
</dbReference>
<evidence type="ECO:0000256" key="4">
    <source>
        <dbReference type="ARBA" id="ARBA00022679"/>
    </source>
</evidence>
<dbReference type="GO" id="GO:0016645">
    <property type="term" value="F:oxidoreductase activity, acting on the CH-NH group of donors"/>
    <property type="evidence" value="ECO:0007669"/>
    <property type="project" value="InterPro"/>
</dbReference>
<evidence type="ECO:0000256" key="7">
    <source>
        <dbReference type="ARBA" id="ARBA00022827"/>
    </source>
</evidence>
<keyword evidence="6" id="KW-0819">tRNA processing</keyword>
<dbReference type="Pfam" id="PF01266">
    <property type="entry name" value="DAO"/>
    <property type="match status" value="1"/>
</dbReference>
<dbReference type="InterPro" id="IPR017610">
    <property type="entry name" value="tRNA_S-uridine_synth_MnmC_C"/>
</dbReference>
<evidence type="ECO:0000256" key="3">
    <source>
        <dbReference type="ARBA" id="ARBA00022630"/>
    </source>
</evidence>
<dbReference type="AlphaFoldDB" id="A0A2Z2P5I8"/>
<dbReference type="KEGG" id="gai:IMCC3135_25155"/>
<dbReference type="SUPFAM" id="SSF51905">
    <property type="entry name" value="FAD/NAD(P)-binding domain"/>
    <property type="match status" value="1"/>
</dbReference>
<keyword evidence="5" id="KW-0949">S-adenosyl-L-methionine</keyword>
<dbReference type="Gene3D" id="3.30.9.10">
    <property type="entry name" value="D-Amino Acid Oxidase, subunit A, domain 2"/>
    <property type="match status" value="1"/>
</dbReference>
<dbReference type="Gene3D" id="3.50.50.60">
    <property type="entry name" value="FAD/NAD(P)-binding domain"/>
    <property type="match status" value="1"/>
</dbReference>
<evidence type="ECO:0000256" key="9">
    <source>
        <dbReference type="ARBA" id="ARBA00023268"/>
    </source>
</evidence>
<feature type="domain" description="FAD dependent oxidoreductase" evidence="11">
    <location>
        <begin position="36"/>
        <end position="394"/>
    </location>
</feature>
<evidence type="ECO:0000256" key="2">
    <source>
        <dbReference type="ARBA" id="ARBA00022603"/>
    </source>
</evidence>
<evidence type="ECO:0000256" key="1">
    <source>
        <dbReference type="ARBA" id="ARBA00022490"/>
    </source>
</evidence>
<dbReference type="RefSeq" id="WP_088920049.1">
    <property type="nucleotide sequence ID" value="NZ_CP018632.1"/>
</dbReference>
<evidence type="ECO:0000256" key="6">
    <source>
        <dbReference type="ARBA" id="ARBA00022694"/>
    </source>
</evidence>
<keyword evidence="4" id="KW-0808">Transferase</keyword>
<evidence type="ECO:0000313" key="12">
    <source>
        <dbReference type="EMBL" id="ASJ75094.1"/>
    </source>
</evidence>
<dbReference type="PANTHER" id="PTHR13847">
    <property type="entry name" value="SARCOSINE DEHYDROGENASE-RELATED"/>
    <property type="match status" value="1"/>
</dbReference>
<feature type="region of interest" description="Disordered" evidence="10">
    <location>
        <begin position="1"/>
        <end position="20"/>
    </location>
</feature>
<keyword evidence="7" id="KW-0274">FAD</keyword>
<keyword evidence="8" id="KW-0560">Oxidoreductase</keyword>
<evidence type="ECO:0000313" key="13">
    <source>
        <dbReference type="Proteomes" id="UP000250079"/>
    </source>
</evidence>
<dbReference type="GO" id="GO:0005737">
    <property type="term" value="C:cytoplasm"/>
    <property type="evidence" value="ECO:0007669"/>
    <property type="project" value="TreeGrafter"/>
</dbReference>
<dbReference type="OrthoDB" id="9786494at2"/>
<dbReference type="GO" id="GO:0008168">
    <property type="term" value="F:methyltransferase activity"/>
    <property type="evidence" value="ECO:0007669"/>
    <property type="project" value="UniProtKB-KW"/>
</dbReference>
<keyword evidence="9" id="KW-0511">Multifunctional enzyme</keyword>
<evidence type="ECO:0000256" key="10">
    <source>
        <dbReference type="SAM" id="MobiDB-lite"/>
    </source>
</evidence>
<dbReference type="GO" id="GO:0008033">
    <property type="term" value="P:tRNA processing"/>
    <property type="evidence" value="ECO:0007669"/>
    <property type="project" value="UniProtKB-KW"/>
</dbReference>
<dbReference type="SUPFAM" id="SSF54373">
    <property type="entry name" value="FAD-linked reductases, C-terminal domain"/>
    <property type="match status" value="1"/>
</dbReference>
<evidence type="ECO:0000256" key="5">
    <source>
        <dbReference type="ARBA" id="ARBA00022691"/>
    </source>
</evidence>
<keyword evidence="2" id="KW-0489">Methyltransferase</keyword>
<dbReference type="Proteomes" id="UP000250079">
    <property type="component" value="Chromosome"/>
</dbReference>
<keyword evidence="3" id="KW-0285">Flavoprotein</keyword>
<keyword evidence="1" id="KW-0963">Cytoplasm</keyword>
<protein>
    <submittedName>
        <fullName evidence="12">tRNA 5-methylaminomethyl-2-thiouridine biosynthesis bifunctional protein MnmC</fullName>
    </submittedName>
</protein>
<dbReference type="EMBL" id="CP018632">
    <property type="protein sequence ID" value="ASJ75094.1"/>
    <property type="molecule type" value="Genomic_DNA"/>
</dbReference>
<dbReference type="GO" id="GO:0032259">
    <property type="term" value="P:methylation"/>
    <property type="evidence" value="ECO:0007669"/>
    <property type="project" value="UniProtKB-KW"/>
</dbReference>
<organism evidence="12 13">
    <name type="scientific">Granulosicoccus antarcticus IMCC3135</name>
    <dbReference type="NCBI Taxonomy" id="1192854"/>
    <lineage>
        <taxon>Bacteria</taxon>
        <taxon>Pseudomonadati</taxon>
        <taxon>Pseudomonadota</taxon>
        <taxon>Gammaproteobacteria</taxon>
        <taxon>Chromatiales</taxon>
        <taxon>Granulosicoccaceae</taxon>
        <taxon>Granulosicoccus</taxon>
    </lineage>
</organism>
<dbReference type="PANTHER" id="PTHR13847:SF283">
    <property type="entry name" value="TRNA 5-METHYLAMINOMETHYL-2-THIOURIDINE BIOSYNTHESIS BIFUNCTIONAL PROTEIN MNMC"/>
    <property type="match status" value="1"/>
</dbReference>
<evidence type="ECO:0000256" key="8">
    <source>
        <dbReference type="ARBA" id="ARBA00023002"/>
    </source>
</evidence>
<sequence length="428" mass="46308">MNLPWNRFESATPPLTPGKQSLTLPFRGSMSTIEPVIIIGAGLAGCWTARLLAEHGLPVRLIDSHQGVAHAASGNPAGIVKPYVTRTPCLAMDFHVAAHQYLLQQLRSKPDIRQSSANEALFNDIGVLQLVEQAYPESAHYGSVTRTEAQTLAGLAMMGGALHFKNSGWLNPGELCRSLVKHPGITLSTGCTISSINRIQLPQLKNGWQLVTAEGKQYRAVRLVLASGSALNGFQQTHALPITAARGQISRFGLQDDSPRPQCVVNGKHYIIPDGDTVLVGATFDRDIVDERVNLQDHTRNLSGLRQTAPSLRVHDTALAGYAGVRATTPDRLPMVGPAPDTEQIASVYADLKHGRPLHELPALPCHEGLYVLGGLGSRGIVSAPLAANILTQLLMHLSTESWKQWAPLLNPARFQIRDIKRGKVRTS</sequence>
<gene>
    <name evidence="12" type="primary">mnmC_3</name>
    <name evidence="12" type="ORF">IMCC3135_25155</name>
</gene>
<name>A0A2Z2P5I8_9GAMM</name>